<dbReference type="FunFam" id="3.90.180.10:FF:000001">
    <property type="entry name" value="S-(hydroxymethyl)glutathione dehydrogenase"/>
    <property type="match status" value="1"/>
</dbReference>
<name>A0A4P9YR91_ROZAC</name>
<sequence>MTIGQPIECFAAVAWGPSSPLSIEKVIVSPPKRGEVRLKVLFSGVCHTDAYTLSGSDSEGIFPCILGHEGGCIVESVGEGVTSVAPGDHVIPLYIPECKSCKFCLSNKTNLCSVVRATQGRGVMPDGTTRFSCKGQPVYHYMGCSTFSQYTVVLEISVAKINKDAKLDRACLLGCGVTTGYGAAVNTAKVEQGSRVAVFGLGTVGLSVIQGAKQCGASRIIAIDVNPSKFNLALQFGATECINPKNSHEPIEKILVAKTDGGLDYTFECVGNVNVMRSALEACHKGWGQSVIVGVAPAGAEISTRPFQLVTGRVWKGSAFGGVKGRSELPGIVDGYLQGKVNVDDLVTHSFSLNEINKSFEVMHSGDSVKAVITMN</sequence>
<dbReference type="NCBIfam" id="TIGR02818">
    <property type="entry name" value="adh_III_F_hyde"/>
    <property type="match status" value="1"/>
</dbReference>
<accession>A0A4P9YR91</accession>
<dbReference type="Proteomes" id="UP000281549">
    <property type="component" value="Unassembled WGS sequence"/>
</dbReference>
<dbReference type="Gene3D" id="3.90.180.10">
    <property type="entry name" value="Medium-chain alcohol dehydrogenases, catalytic domain"/>
    <property type="match status" value="1"/>
</dbReference>
<dbReference type="GO" id="GO:0046294">
    <property type="term" value="P:formaldehyde catabolic process"/>
    <property type="evidence" value="ECO:0007669"/>
    <property type="project" value="InterPro"/>
</dbReference>
<dbReference type="PANTHER" id="PTHR43880:SF12">
    <property type="entry name" value="ALCOHOL DEHYDROGENASE CLASS-3"/>
    <property type="match status" value="1"/>
</dbReference>
<evidence type="ECO:0000256" key="6">
    <source>
        <dbReference type="ARBA" id="ARBA00047901"/>
    </source>
</evidence>
<dbReference type="InterPro" id="IPR013149">
    <property type="entry name" value="ADH-like_C"/>
</dbReference>
<dbReference type="PANTHER" id="PTHR43880">
    <property type="entry name" value="ALCOHOL DEHYDROGENASE"/>
    <property type="match status" value="1"/>
</dbReference>
<feature type="domain" description="Alcohol dehydrogenase-like N-terminal" evidence="8">
    <location>
        <begin position="33"/>
        <end position="161"/>
    </location>
</feature>
<evidence type="ECO:0000256" key="2">
    <source>
        <dbReference type="ARBA" id="ARBA00022723"/>
    </source>
</evidence>
<dbReference type="Pfam" id="PF00107">
    <property type="entry name" value="ADH_zinc_N"/>
    <property type="match status" value="1"/>
</dbReference>
<dbReference type="GO" id="GO:0008270">
    <property type="term" value="F:zinc ion binding"/>
    <property type="evidence" value="ECO:0007669"/>
    <property type="project" value="InterPro"/>
</dbReference>
<comment type="catalytic activity">
    <reaction evidence="6">
        <text>S-nitrosoglutathione + NADH + H(+) = S-(hydroxysulfenamide)glutathione + NAD(+)</text>
        <dbReference type="Rhea" id="RHEA:78371"/>
        <dbReference type="ChEBI" id="CHEBI:15378"/>
        <dbReference type="ChEBI" id="CHEBI:57540"/>
        <dbReference type="ChEBI" id="CHEBI:57945"/>
        <dbReference type="ChEBI" id="CHEBI:145544"/>
        <dbReference type="ChEBI" id="CHEBI:229723"/>
    </reaction>
</comment>
<evidence type="ECO:0000313" key="10">
    <source>
        <dbReference type="Proteomes" id="UP000281549"/>
    </source>
</evidence>
<feature type="domain" description="Alcohol dehydrogenase-like C-terminal" evidence="7">
    <location>
        <begin position="204"/>
        <end position="331"/>
    </location>
</feature>
<evidence type="ECO:0000256" key="1">
    <source>
        <dbReference type="ARBA" id="ARBA00001947"/>
    </source>
</evidence>
<dbReference type="FunFam" id="3.40.50.720:FF:000003">
    <property type="entry name" value="S-(hydroxymethyl)glutathione dehydrogenase"/>
    <property type="match status" value="1"/>
</dbReference>
<keyword evidence="5" id="KW-0520">NAD</keyword>
<gene>
    <name evidence="9" type="ORF">ROZALSC1DRAFT_11692</name>
</gene>
<keyword evidence="4" id="KW-0560">Oxidoreductase</keyword>
<dbReference type="InterPro" id="IPR011032">
    <property type="entry name" value="GroES-like_sf"/>
</dbReference>
<evidence type="ECO:0000259" key="7">
    <source>
        <dbReference type="Pfam" id="PF00107"/>
    </source>
</evidence>
<dbReference type="Gene3D" id="3.40.50.720">
    <property type="entry name" value="NAD(P)-binding Rossmann-like Domain"/>
    <property type="match status" value="1"/>
</dbReference>
<comment type="cofactor">
    <cofactor evidence="1">
        <name>Zn(2+)</name>
        <dbReference type="ChEBI" id="CHEBI:29105"/>
    </cofactor>
</comment>
<evidence type="ECO:0000256" key="5">
    <source>
        <dbReference type="ARBA" id="ARBA00023027"/>
    </source>
</evidence>
<dbReference type="InterPro" id="IPR013154">
    <property type="entry name" value="ADH-like_N"/>
</dbReference>
<dbReference type="SUPFAM" id="SSF51735">
    <property type="entry name" value="NAD(P)-binding Rossmann-fold domains"/>
    <property type="match status" value="1"/>
</dbReference>
<reference evidence="10" key="1">
    <citation type="journal article" date="2018" name="Nat. Microbiol.">
        <title>Leveraging single-cell genomics to expand the fungal tree of life.</title>
        <authorList>
            <person name="Ahrendt S.R."/>
            <person name="Quandt C.A."/>
            <person name="Ciobanu D."/>
            <person name="Clum A."/>
            <person name="Salamov A."/>
            <person name="Andreopoulos B."/>
            <person name="Cheng J.F."/>
            <person name="Woyke T."/>
            <person name="Pelin A."/>
            <person name="Henrissat B."/>
            <person name="Reynolds N.K."/>
            <person name="Benny G.L."/>
            <person name="Smith M.E."/>
            <person name="James T.Y."/>
            <person name="Grigoriev I.V."/>
        </authorList>
    </citation>
    <scope>NUCLEOTIDE SEQUENCE [LARGE SCALE GENOMIC DNA]</scope>
    <source>
        <strain evidence="10">CSF55</strain>
    </source>
</reference>
<dbReference type="SUPFAM" id="SSF50129">
    <property type="entry name" value="GroES-like"/>
    <property type="match status" value="2"/>
</dbReference>
<dbReference type="InterPro" id="IPR036291">
    <property type="entry name" value="NAD(P)-bd_dom_sf"/>
</dbReference>
<evidence type="ECO:0000256" key="3">
    <source>
        <dbReference type="ARBA" id="ARBA00022833"/>
    </source>
</evidence>
<dbReference type="GO" id="GO:0005829">
    <property type="term" value="C:cytosol"/>
    <property type="evidence" value="ECO:0007669"/>
    <property type="project" value="TreeGrafter"/>
</dbReference>
<protein>
    <submittedName>
        <fullName evidence="9">Alcohol dehydrogenase</fullName>
    </submittedName>
</protein>
<keyword evidence="3" id="KW-0862">Zinc</keyword>
<dbReference type="GO" id="GO:0051903">
    <property type="term" value="F:S-(hydroxymethyl)glutathione dehydrogenase [NAD(P)+] activity"/>
    <property type="evidence" value="ECO:0007669"/>
    <property type="project" value="InterPro"/>
</dbReference>
<keyword evidence="2" id="KW-0479">Metal-binding</keyword>
<dbReference type="EMBL" id="ML004976">
    <property type="protein sequence ID" value="RKP21220.1"/>
    <property type="molecule type" value="Genomic_DNA"/>
</dbReference>
<evidence type="ECO:0000256" key="4">
    <source>
        <dbReference type="ARBA" id="ARBA00023002"/>
    </source>
</evidence>
<dbReference type="InterPro" id="IPR014183">
    <property type="entry name" value="ADH_3"/>
</dbReference>
<proteinExistence type="predicted"/>
<dbReference type="Pfam" id="PF08240">
    <property type="entry name" value="ADH_N"/>
    <property type="match status" value="1"/>
</dbReference>
<organism evidence="9 10">
    <name type="scientific">Rozella allomycis (strain CSF55)</name>
    <dbReference type="NCBI Taxonomy" id="988480"/>
    <lineage>
        <taxon>Eukaryota</taxon>
        <taxon>Fungi</taxon>
        <taxon>Fungi incertae sedis</taxon>
        <taxon>Cryptomycota</taxon>
        <taxon>Cryptomycota incertae sedis</taxon>
        <taxon>Rozella</taxon>
    </lineage>
</organism>
<dbReference type="CDD" id="cd08300">
    <property type="entry name" value="alcohol_DH_class_III"/>
    <property type="match status" value="1"/>
</dbReference>
<evidence type="ECO:0000259" key="8">
    <source>
        <dbReference type="Pfam" id="PF08240"/>
    </source>
</evidence>
<dbReference type="AlphaFoldDB" id="A0A4P9YR91"/>
<evidence type="ECO:0000313" key="9">
    <source>
        <dbReference type="EMBL" id="RKP21220.1"/>
    </source>
</evidence>